<dbReference type="Gene3D" id="3.20.20.240">
    <property type="entry name" value="Methylmalonyl-CoA mutase"/>
    <property type="match status" value="1"/>
</dbReference>
<dbReference type="GO" id="GO:0004494">
    <property type="term" value="F:methylmalonyl-CoA mutase activity"/>
    <property type="evidence" value="ECO:0007669"/>
    <property type="project" value="UniProtKB-EC"/>
</dbReference>
<dbReference type="Pfam" id="PF01642">
    <property type="entry name" value="MM_CoA_mutase"/>
    <property type="match status" value="1"/>
</dbReference>
<dbReference type="InterPro" id="IPR016176">
    <property type="entry name" value="Cbl-dep_enz_cat"/>
</dbReference>
<evidence type="ECO:0000313" key="3">
    <source>
        <dbReference type="Proteomes" id="UP001257659"/>
    </source>
</evidence>
<dbReference type="InterPro" id="IPR006099">
    <property type="entry name" value="MeMalonylCoA_mutase_a/b_cat"/>
</dbReference>
<name>A0ABU1K6Y7_9FLAO</name>
<protein>
    <submittedName>
        <fullName evidence="2">Methylmalonyl-CoA mutase</fullName>
        <ecNumber evidence="2">5.4.99.2</ecNumber>
    </submittedName>
</protein>
<organism evidence="2 3">
    <name type="scientific">Mesonia maritima</name>
    <dbReference type="NCBI Taxonomy" id="1793873"/>
    <lineage>
        <taxon>Bacteria</taxon>
        <taxon>Pseudomonadati</taxon>
        <taxon>Bacteroidota</taxon>
        <taxon>Flavobacteriia</taxon>
        <taxon>Flavobacteriales</taxon>
        <taxon>Flavobacteriaceae</taxon>
        <taxon>Mesonia</taxon>
    </lineage>
</organism>
<keyword evidence="3" id="KW-1185">Reference proteome</keyword>
<dbReference type="PANTHER" id="PTHR48101:SF1">
    <property type="entry name" value="METHYLMALONYL-COA MUTASE, LARGE SUBUNIT"/>
    <property type="match status" value="1"/>
</dbReference>
<proteinExistence type="predicted"/>
<evidence type="ECO:0000313" key="2">
    <source>
        <dbReference type="EMBL" id="MDR6300272.1"/>
    </source>
</evidence>
<evidence type="ECO:0000259" key="1">
    <source>
        <dbReference type="Pfam" id="PF01642"/>
    </source>
</evidence>
<comment type="caution">
    <text evidence="2">The sequence shown here is derived from an EMBL/GenBank/DDBJ whole genome shotgun (WGS) entry which is preliminary data.</text>
</comment>
<dbReference type="RefSeq" id="WP_309727184.1">
    <property type="nucleotide sequence ID" value="NZ_JAVDQA010000002.1"/>
</dbReference>
<dbReference type="SUPFAM" id="SSF51703">
    <property type="entry name" value="Cobalamin (vitamin B12)-dependent enzymes"/>
    <property type="match status" value="1"/>
</dbReference>
<reference evidence="2 3" key="1">
    <citation type="submission" date="2023-07" db="EMBL/GenBank/DDBJ databases">
        <title>Genomic Encyclopedia of Type Strains, Phase IV (KMG-IV): sequencing the most valuable type-strain genomes for metagenomic binning, comparative biology and taxonomic classification.</title>
        <authorList>
            <person name="Goeker M."/>
        </authorList>
    </citation>
    <scope>NUCLEOTIDE SEQUENCE [LARGE SCALE GENOMIC DNA]</scope>
    <source>
        <strain evidence="2 3">DSM 102814</strain>
    </source>
</reference>
<dbReference type="EMBL" id="JAVDQA010000002">
    <property type="protein sequence ID" value="MDR6300272.1"/>
    <property type="molecule type" value="Genomic_DNA"/>
</dbReference>
<dbReference type="CDD" id="cd03677">
    <property type="entry name" value="MM_CoA_mutase_beta"/>
    <property type="match status" value="1"/>
</dbReference>
<dbReference type="PANTHER" id="PTHR48101">
    <property type="entry name" value="METHYLMALONYL-COA MUTASE, MITOCHONDRIAL-RELATED"/>
    <property type="match status" value="1"/>
</dbReference>
<accession>A0ABU1K6Y7</accession>
<sequence>MSKKLFNDFPEVSAKEWKQKIQVDLKGADYESLIFHTNEGIDIKPFYHQEDVAEKTISATPTDWKITERFVIQDEENIHIKLQESLEKGSESLWLQITSAEVNIIKILEKLDLAELPIFLEFQFLNKNKAEELTAFLQDKKHKISVGIDIIGNLAESGNWFQNIDADHENLAAFIELQNSLESSISINTEIYQNAGANCTQQLAYAMAHVNEYLNHISANFPTEAKKFKPTFKIALGSNYFFEIAKLKALRNLYATIASAYEMPEEISIIAFPTKRNKTLYDYNVNMLRTTTECMSGILGGADSVCNFAYDEIYHHDNEFGRRIARNQLLVLKNESYFDKVANISDGSYYIETLTEQLAEKALEVFKTIEKSGGFLKELKEGTIQRKIKESADKEQTQFDNGEITLVGTNKYLNEEDKMKQDIEVYPFLKHEKRKTLIAPIIQKRLAEKSEQQRLATENQ</sequence>
<feature type="domain" description="Methylmalonyl-CoA mutase alpha/beta chain catalytic" evidence="1">
    <location>
        <begin position="145"/>
        <end position="448"/>
    </location>
</feature>
<dbReference type="Proteomes" id="UP001257659">
    <property type="component" value="Unassembled WGS sequence"/>
</dbReference>
<gene>
    <name evidence="2" type="ORF">GGR31_000903</name>
</gene>
<dbReference type="EC" id="5.4.99.2" evidence="2"/>
<keyword evidence="2" id="KW-0413">Isomerase</keyword>